<dbReference type="AlphaFoldDB" id="A0A0E0L408"/>
<organism evidence="1">
    <name type="scientific">Oryza punctata</name>
    <name type="common">Red rice</name>
    <dbReference type="NCBI Taxonomy" id="4537"/>
    <lineage>
        <taxon>Eukaryota</taxon>
        <taxon>Viridiplantae</taxon>
        <taxon>Streptophyta</taxon>
        <taxon>Embryophyta</taxon>
        <taxon>Tracheophyta</taxon>
        <taxon>Spermatophyta</taxon>
        <taxon>Magnoliopsida</taxon>
        <taxon>Liliopsida</taxon>
        <taxon>Poales</taxon>
        <taxon>Poaceae</taxon>
        <taxon>BOP clade</taxon>
        <taxon>Oryzoideae</taxon>
        <taxon>Oryzeae</taxon>
        <taxon>Oryzinae</taxon>
        <taxon>Oryza</taxon>
    </lineage>
</organism>
<dbReference type="EnsemblPlants" id="OPUNC05G18540.1">
    <property type="protein sequence ID" value="OPUNC05G18540.1"/>
    <property type="gene ID" value="OPUNC05G18540"/>
</dbReference>
<reference evidence="1" key="1">
    <citation type="submission" date="2015-04" db="UniProtKB">
        <authorList>
            <consortium name="EnsemblPlants"/>
        </authorList>
    </citation>
    <scope>IDENTIFICATION</scope>
</reference>
<dbReference type="Proteomes" id="UP000026962">
    <property type="component" value="Chromosome 5"/>
</dbReference>
<evidence type="ECO:0000313" key="1">
    <source>
        <dbReference type="EnsemblPlants" id="OPUNC05G18540.1"/>
    </source>
</evidence>
<dbReference type="HOGENOM" id="CLU_1374182_0_0_1"/>
<evidence type="ECO:0008006" key="3">
    <source>
        <dbReference type="Google" id="ProtNLM"/>
    </source>
</evidence>
<proteinExistence type="predicted"/>
<sequence length="199" mass="23367">MDAPSLIKNFRRYDPQTVVRNANVPNYCVLKLDSKDPQKTFFNIRNCIGHHRWWCYTNSELCFEYGDKTRRSWLLPRSGTFFQYVEINGKLMCFVGDAATSWLSAVITEKTVAEFVTDGEQKFFVEDSWGSLDWMEIKFSDNYVHSLAETSLGLESLIDACLIIYRHVNDRETFDPEVLQICFTKVIVHIWMLLETMRF</sequence>
<evidence type="ECO:0000313" key="2">
    <source>
        <dbReference type="Proteomes" id="UP000026962"/>
    </source>
</evidence>
<keyword evidence="2" id="KW-1185">Reference proteome</keyword>
<accession>A0A0E0L408</accession>
<protein>
    <recommendedName>
        <fullName evidence="3">rRNA N-glycosidase</fullName>
    </recommendedName>
</protein>
<reference evidence="1" key="2">
    <citation type="submission" date="2018-05" db="EMBL/GenBank/DDBJ databases">
        <title>OpunRS2 (Oryza punctata Reference Sequence Version 2).</title>
        <authorList>
            <person name="Zhang J."/>
            <person name="Kudrna D."/>
            <person name="Lee S."/>
            <person name="Talag J."/>
            <person name="Welchert J."/>
            <person name="Wing R.A."/>
        </authorList>
    </citation>
    <scope>NUCLEOTIDE SEQUENCE [LARGE SCALE GENOMIC DNA]</scope>
</reference>
<name>A0A0E0L408_ORYPU</name>
<dbReference type="Gramene" id="OPUNC05G18540.1">
    <property type="protein sequence ID" value="OPUNC05G18540.1"/>
    <property type="gene ID" value="OPUNC05G18540"/>
</dbReference>